<dbReference type="InterPro" id="IPR027417">
    <property type="entry name" value="P-loop_NTPase"/>
</dbReference>
<dbReference type="SMART" id="SM00248">
    <property type="entry name" value="ANK"/>
    <property type="match status" value="5"/>
</dbReference>
<dbReference type="InterPro" id="IPR032171">
    <property type="entry name" value="COR-A"/>
</dbReference>
<evidence type="ECO:0000256" key="3">
    <source>
        <dbReference type="PROSITE-ProRule" id="PRU00023"/>
    </source>
</evidence>
<name>A0A8B6HNQ1_MYTGA</name>
<keyword evidence="6" id="KW-1185">Reference proteome</keyword>
<dbReference type="PANTHER" id="PTHR24198:SF165">
    <property type="entry name" value="ANKYRIN REPEAT-CONTAINING PROTEIN-RELATED"/>
    <property type="match status" value="1"/>
</dbReference>
<dbReference type="PROSITE" id="PS50088">
    <property type="entry name" value="ANK_REPEAT"/>
    <property type="match status" value="3"/>
</dbReference>
<organism evidence="5 6">
    <name type="scientific">Mytilus galloprovincialis</name>
    <name type="common">Mediterranean mussel</name>
    <dbReference type="NCBI Taxonomy" id="29158"/>
    <lineage>
        <taxon>Eukaryota</taxon>
        <taxon>Metazoa</taxon>
        <taxon>Spiralia</taxon>
        <taxon>Lophotrochozoa</taxon>
        <taxon>Mollusca</taxon>
        <taxon>Bivalvia</taxon>
        <taxon>Autobranchia</taxon>
        <taxon>Pteriomorphia</taxon>
        <taxon>Mytilida</taxon>
        <taxon>Mytiloidea</taxon>
        <taxon>Mytilidae</taxon>
        <taxon>Mytilinae</taxon>
        <taxon>Mytilus</taxon>
    </lineage>
</organism>
<feature type="repeat" description="ANK" evidence="3">
    <location>
        <begin position="151"/>
        <end position="184"/>
    </location>
</feature>
<evidence type="ECO:0000259" key="4">
    <source>
        <dbReference type="Pfam" id="PF16095"/>
    </source>
</evidence>
<sequence length="1353" mass="154487">MSSQGRTALHVALGQFRKENKDVTFGNSEIITTLLENGFKPDEANKEGNTALHLIANVPGTERTGDYLLALAADTDFTADERRIALEMTGSPFSKYADIFNTLIQHGCNPDEEDKRGRTALHIAAAQPRVQPIIIETLIRIGCKPNDKDQQGRTALHVAVGVGVHPIIIDILLENGCKPDVKDMQGRTALHIAAVQPGKISIIITALLKKGFKPDEKDTEGNTPYMLLKARVGKLRNQESRAAMKILKEYDEYWQLGLPLEVKELDKKSAKVFAGLLEEEGYLHYEARVMLAGEQGTGKTTVARYLVGKGPTKIRISTDGIDLYNGLSFVDRDSEEWLHGKQDFTLSDVIMSRSLRQGEVKLTKNKETDKTADQYNIYSDSFALPELKTDDISSVTDASSYSSTKTPYKTTRQQFGLNNAVPENKNATLMKSMPVNEDHFFSFAQKRSHYLNRLENRTDSLPTLSKTLQHNHSGYVKGNVHPFTYKAAVEKKIIELEATEKQSLVPSEESDRKPFQRQNNVFASLTGNPEITSHSLKEHVISTMKSSANEKEFSDAVKCHSETNVKSLEIGSTTEVLRNPDMIAKLKTLFGVQRHVEEIKVSMTKDKLWEKSLKVGKKMLHQRKIAPVIIWDFGGQDVFYSTHQTFLTYRAIYLIVLDGSRTLDDPCPFEQYLPGKSGPKTQRALLSTDYLKFWINTITTYCKGSLPGFPKILIVLTHKDKLKSEEVEQRRQQLFRNIETMFSGSSLLSHLVIKDQIFVNARNTRDPEMAKIKKSIIEQAMEQPTWGQELPKCFIPLELEFDALLKRNIPLITFAHMNKINSNQPVRPLTEDELKVFLRFQHSVGRIVFFDEANLDQHIILAPTHLIDAFKSIVTDKRFCEGDRLREESWDLMSKRGVIGKKSIEEIWKKNRYKKFKEHKEYLLGVMTHLDILVEPKRYDKSHKRIPAQFYYVASMVRTKDRTSYLRSPTFGQRNIAIAFSPSSSMIPPALSFRFMSYCLSILAVKTYGQNNDEMLFHRSAVFTIDPSLDMCVNCDDEIIVVRLVHLKNRTLIMKDLASSIRECLAVALEKISQLYVKTCSIESVTDRGSFNLSLCCSSSDDPCLLSMFTLEQLDGSWICPKHGIEHTKDVLSSWTTQKEDFQCAETCPVTDIEFLKQFPTDIHLRRLSMQYSVTETKELGIYLGMQYNSWEKMYHALADEPERLNFETLRKCLDSFHITFNDIRKAIEGGSIQNPHILCKVVRGMPVDFDHEPEKWDLIPSEEQFDRIAPLIGNNSLAFLVELGMDFQNWEQIRFRQRERELVNLNRNILQEWKSVFCKINIIRPSLRHIAQAFNNIGKNIKMIENVLADFF</sequence>
<evidence type="ECO:0000313" key="6">
    <source>
        <dbReference type="Proteomes" id="UP000596742"/>
    </source>
</evidence>
<dbReference type="Pfam" id="PF08477">
    <property type="entry name" value="Roc"/>
    <property type="match status" value="1"/>
</dbReference>
<dbReference type="SUPFAM" id="SSF48403">
    <property type="entry name" value="Ankyrin repeat"/>
    <property type="match status" value="1"/>
</dbReference>
<keyword evidence="2 3" id="KW-0040">ANK repeat</keyword>
<evidence type="ECO:0000256" key="1">
    <source>
        <dbReference type="ARBA" id="ARBA00022737"/>
    </source>
</evidence>
<reference evidence="5" key="1">
    <citation type="submission" date="2018-11" db="EMBL/GenBank/DDBJ databases">
        <authorList>
            <person name="Alioto T."/>
            <person name="Alioto T."/>
        </authorList>
    </citation>
    <scope>NUCLEOTIDE SEQUENCE</scope>
</reference>
<evidence type="ECO:0000256" key="2">
    <source>
        <dbReference type="ARBA" id="ARBA00023043"/>
    </source>
</evidence>
<evidence type="ECO:0000313" key="5">
    <source>
        <dbReference type="EMBL" id="VDI81700.1"/>
    </source>
</evidence>
<dbReference type="InterPro" id="IPR002110">
    <property type="entry name" value="Ankyrin_rpt"/>
</dbReference>
<keyword evidence="1" id="KW-0677">Repeat</keyword>
<dbReference type="OrthoDB" id="6161073at2759"/>
<dbReference type="SUPFAM" id="SSF52540">
    <property type="entry name" value="P-loop containing nucleoside triphosphate hydrolases"/>
    <property type="match status" value="1"/>
</dbReference>
<dbReference type="Pfam" id="PF16095">
    <property type="entry name" value="COR-A"/>
    <property type="match status" value="1"/>
</dbReference>
<protein>
    <recommendedName>
        <fullName evidence="4">COR domain-containing protein</fullName>
    </recommendedName>
</protein>
<proteinExistence type="predicted"/>
<dbReference type="InterPro" id="IPR036770">
    <property type="entry name" value="Ankyrin_rpt-contain_sf"/>
</dbReference>
<accession>A0A8B6HNQ1</accession>
<dbReference type="Gene3D" id="1.25.40.20">
    <property type="entry name" value="Ankyrin repeat-containing domain"/>
    <property type="match status" value="1"/>
</dbReference>
<dbReference type="PANTHER" id="PTHR24198">
    <property type="entry name" value="ANKYRIN REPEAT AND PROTEIN KINASE DOMAIN-CONTAINING PROTEIN"/>
    <property type="match status" value="1"/>
</dbReference>
<feature type="repeat" description="ANK" evidence="3">
    <location>
        <begin position="185"/>
        <end position="219"/>
    </location>
</feature>
<dbReference type="Gene3D" id="3.30.70.1390">
    <property type="entry name" value="ROC domain from the Parkinson's disease-associated leucine-rich repeat kinase 2"/>
    <property type="match status" value="1"/>
</dbReference>
<feature type="domain" description="COR" evidence="4">
    <location>
        <begin position="798"/>
        <end position="938"/>
    </location>
</feature>
<dbReference type="PROSITE" id="PS50297">
    <property type="entry name" value="ANK_REP_REGION"/>
    <property type="match status" value="2"/>
</dbReference>
<dbReference type="Proteomes" id="UP000596742">
    <property type="component" value="Unassembled WGS sequence"/>
</dbReference>
<gene>
    <name evidence="5" type="ORF">MGAL_10B073647</name>
</gene>
<dbReference type="Gene3D" id="3.40.50.300">
    <property type="entry name" value="P-loop containing nucleotide triphosphate hydrolases"/>
    <property type="match status" value="1"/>
</dbReference>
<feature type="repeat" description="ANK" evidence="3">
    <location>
        <begin position="116"/>
        <end position="150"/>
    </location>
</feature>
<comment type="caution">
    <text evidence="5">The sequence shown here is derived from an EMBL/GenBank/DDBJ whole genome shotgun (WGS) entry which is preliminary data.</text>
</comment>
<dbReference type="Pfam" id="PF12796">
    <property type="entry name" value="Ank_2"/>
    <property type="match status" value="1"/>
</dbReference>
<dbReference type="EMBL" id="UYJE01010287">
    <property type="protein sequence ID" value="VDI81700.1"/>
    <property type="molecule type" value="Genomic_DNA"/>
</dbReference>